<feature type="non-terminal residue" evidence="1">
    <location>
        <position position="12"/>
    </location>
</feature>
<evidence type="ECO:0000313" key="1">
    <source>
        <dbReference type="EMBL" id="EDM18472.1"/>
    </source>
</evidence>
<accession>A6I6B1</accession>
<name>A6I6B1_RAT</name>
<protein>
    <submittedName>
        <fullName evidence="1">RCG40091</fullName>
    </submittedName>
</protein>
<organism evidence="1 2">
    <name type="scientific">Rattus norvegicus</name>
    <name type="common">Rat</name>
    <dbReference type="NCBI Taxonomy" id="10116"/>
    <lineage>
        <taxon>Eukaryota</taxon>
        <taxon>Metazoa</taxon>
        <taxon>Chordata</taxon>
        <taxon>Craniata</taxon>
        <taxon>Vertebrata</taxon>
        <taxon>Euteleostomi</taxon>
        <taxon>Mammalia</taxon>
        <taxon>Eutheria</taxon>
        <taxon>Euarchontoglires</taxon>
        <taxon>Glires</taxon>
        <taxon>Rodentia</taxon>
        <taxon>Myomorpha</taxon>
        <taxon>Muroidea</taxon>
        <taxon>Muridae</taxon>
        <taxon>Murinae</taxon>
        <taxon>Rattus</taxon>
    </lineage>
</organism>
<dbReference type="Proteomes" id="UP000234681">
    <property type="component" value="Chromosome 1"/>
</dbReference>
<proteinExistence type="predicted"/>
<gene>
    <name evidence="1" type="ORF">rCG_40091</name>
</gene>
<sequence>MMTMKMMTLLDA</sequence>
<reference evidence="1 2" key="1">
    <citation type="submission" date="2005-09" db="EMBL/GenBank/DDBJ databases">
        <authorList>
            <person name="Mural R.J."/>
            <person name="Li P.W."/>
            <person name="Adams M.D."/>
            <person name="Amanatides P.G."/>
            <person name="Baden-Tillson H."/>
            <person name="Barnstead M."/>
            <person name="Chin S.H."/>
            <person name="Dew I."/>
            <person name="Evans C.A."/>
            <person name="Ferriera S."/>
            <person name="Flanigan M."/>
            <person name="Fosler C."/>
            <person name="Glodek A."/>
            <person name="Gu Z."/>
            <person name="Holt R.A."/>
            <person name="Jennings D."/>
            <person name="Kraft C.L."/>
            <person name="Lu F."/>
            <person name="Nguyen T."/>
            <person name="Nusskern D.R."/>
            <person name="Pfannkoch C.M."/>
            <person name="Sitter C."/>
            <person name="Sutton G.G."/>
            <person name="Venter J.C."/>
            <person name="Wang Z."/>
            <person name="Woodage T."/>
            <person name="Zheng X.H."/>
            <person name="Zhong F."/>
        </authorList>
    </citation>
    <scope>NUCLEOTIDE SEQUENCE [LARGE SCALE GENOMIC DNA]</scope>
    <source>
        <strain>BN</strain>
        <strain evidence="2">Sprague-Dawley</strain>
    </source>
</reference>
<evidence type="ECO:0000313" key="2">
    <source>
        <dbReference type="Proteomes" id="UP000234681"/>
    </source>
</evidence>
<dbReference type="EMBL" id="CH473956">
    <property type="protein sequence ID" value="EDM18472.1"/>
    <property type="molecule type" value="Genomic_DNA"/>
</dbReference>